<evidence type="ECO:0000256" key="1">
    <source>
        <dbReference type="ARBA" id="ARBA00004651"/>
    </source>
</evidence>
<dbReference type="InterPro" id="IPR036259">
    <property type="entry name" value="MFS_trans_sf"/>
</dbReference>
<dbReference type="PANTHER" id="PTHR23513:SF6">
    <property type="entry name" value="MAJOR FACILITATOR SUPERFAMILY ASSOCIATED DOMAIN-CONTAINING PROTEIN"/>
    <property type="match status" value="1"/>
</dbReference>
<sequence length="231" mass="24638">SLFGLFGGIIAQRLERFVILKFASAIITLVTLCIYLLAANGLLTIWHVGGASFISGLVWSTDFPVRRTLIGDLAGPARISRAMSLDILAGSGTRLLGPLLGGVLYQQIGIHGAFLLSTSLYLAGFVLVLVTPYVPDRISETQQSVAEDLAAGWRVLKRNEFLPGLLIVTVIFNIWGFPFMSMVPVLGKEHLGLNDAATGLLVSTEGAGALIAAIALSIFAPSQHARVYFSL</sequence>
<evidence type="ECO:0000256" key="2">
    <source>
        <dbReference type="ARBA" id="ARBA00022475"/>
    </source>
</evidence>
<dbReference type="AlphaFoldDB" id="A0A383EFZ0"/>
<gene>
    <name evidence="8" type="ORF">METZ01_LOCUS508630</name>
</gene>
<feature type="transmembrane region" description="Helical" evidence="6">
    <location>
        <begin position="161"/>
        <end position="180"/>
    </location>
</feature>
<dbReference type="InterPro" id="IPR011701">
    <property type="entry name" value="MFS"/>
</dbReference>
<proteinExistence type="predicted"/>
<name>A0A383EFZ0_9ZZZZ</name>
<organism evidence="8">
    <name type="scientific">marine metagenome</name>
    <dbReference type="NCBI Taxonomy" id="408172"/>
    <lineage>
        <taxon>unclassified sequences</taxon>
        <taxon>metagenomes</taxon>
        <taxon>ecological metagenomes</taxon>
    </lineage>
</organism>
<dbReference type="PROSITE" id="PS50850">
    <property type="entry name" value="MFS"/>
    <property type="match status" value="1"/>
</dbReference>
<evidence type="ECO:0000256" key="3">
    <source>
        <dbReference type="ARBA" id="ARBA00022692"/>
    </source>
</evidence>
<evidence type="ECO:0000256" key="4">
    <source>
        <dbReference type="ARBA" id="ARBA00022989"/>
    </source>
</evidence>
<dbReference type="GO" id="GO:0022857">
    <property type="term" value="F:transmembrane transporter activity"/>
    <property type="evidence" value="ECO:0007669"/>
    <property type="project" value="InterPro"/>
</dbReference>
<keyword evidence="2" id="KW-1003">Cell membrane</keyword>
<evidence type="ECO:0000259" key="7">
    <source>
        <dbReference type="PROSITE" id="PS50850"/>
    </source>
</evidence>
<dbReference type="PANTHER" id="PTHR23513">
    <property type="entry name" value="INTEGRAL MEMBRANE EFFLUX PROTEIN-RELATED"/>
    <property type="match status" value="1"/>
</dbReference>
<dbReference type="Pfam" id="PF07690">
    <property type="entry name" value="MFS_1"/>
    <property type="match status" value="1"/>
</dbReference>
<evidence type="ECO:0000256" key="6">
    <source>
        <dbReference type="SAM" id="Phobius"/>
    </source>
</evidence>
<dbReference type="InterPro" id="IPR020846">
    <property type="entry name" value="MFS_dom"/>
</dbReference>
<evidence type="ECO:0000256" key="5">
    <source>
        <dbReference type="ARBA" id="ARBA00023136"/>
    </source>
</evidence>
<feature type="non-terminal residue" evidence="8">
    <location>
        <position position="231"/>
    </location>
</feature>
<evidence type="ECO:0000313" key="8">
    <source>
        <dbReference type="EMBL" id="SVE55776.1"/>
    </source>
</evidence>
<keyword evidence="3 6" id="KW-0812">Transmembrane</keyword>
<reference evidence="8" key="1">
    <citation type="submission" date="2018-05" db="EMBL/GenBank/DDBJ databases">
        <authorList>
            <person name="Lanie J.A."/>
            <person name="Ng W.-L."/>
            <person name="Kazmierczak K.M."/>
            <person name="Andrzejewski T.M."/>
            <person name="Davidsen T.M."/>
            <person name="Wayne K.J."/>
            <person name="Tettelin H."/>
            <person name="Glass J.I."/>
            <person name="Rusch D."/>
            <person name="Podicherti R."/>
            <person name="Tsui H.-C.T."/>
            <person name="Winkler M.E."/>
        </authorList>
    </citation>
    <scope>NUCLEOTIDE SEQUENCE</scope>
</reference>
<feature type="domain" description="Major facilitator superfamily (MFS) profile" evidence="7">
    <location>
        <begin position="1"/>
        <end position="231"/>
    </location>
</feature>
<feature type="transmembrane region" description="Helical" evidence="6">
    <location>
        <begin position="114"/>
        <end position="134"/>
    </location>
</feature>
<dbReference type="EMBL" id="UINC01225623">
    <property type="protein sequence ID" value="SVE55776.1"/>
    <property type="molecule type" value="Genomic_DNA"/>
</dbReference>
<feature type="transmembrane region" description="Helical" evidence="6">
    <location>
        <begin position="18"/>
        <end position="38"/>
    </location>
</feature>
<comment type="subcellular location">
    <subcellularLocation>
        <location evidence="1">Cell membrane</location>
        <topology evidence="1">Multi-pass membrane protein</topology>
    </subcellularLocation>
</comment>
<dbReference type="SUPFAM" id="SSF103473">
    <property type="entry name" value="MFS general substrate transporter"/>
    <property type="match status" value="1"/>
</dbReference>
<keyword evidence="4 6" id="KW-1133">Transmembrane helix</keyword>
<feature type="non-terminal residue" evidence="8">
    <location>
        <position position="1"/>
    </location>
</feature>
<feature type="transmembrane region" description="Helical" evidence="6">
    <location>
        <begin position="200"/>
        <end position="220"/>
    </location>
</feature>
<keyword evidence="5 6" id="KW-0472">Membrane</keyword>
<protein>
    <recommendedName>
        <fullName evidence="7">Major facilitator superfamily (MFS) profile domain-containing protein</fullName>
    </recommendedName>
</protein>
<accession>A0A383EFZ0</accession>
<dbReference type="Gene3D" id="1.20.1250.20">
    <property type="entry name" value="MFS general substrate transporter like domains"/>
    <property type="match status" value="1"/>
</dbReference>
<dbReference type="GO" id="GO:0005886">
    <property type="term" value="C:plasma membrane"/>
    <property type="evidence" value="ECO:0007669"/>
    <property type="project" value="UniProtKB-SubCell"/>
</dbReference>